<dbReference type="AlphaFoldDB" id="A0A914APE1"/>
<dbReference type="InterPro" id="IPR000832">
    <property type="entry name" value="GPCR_2_secretin-like"/>
</dbReference>
<dbReference type="PANTHER" id="PTHR47767">
    <property type="entry name" value="ADHESION G PROTEIN-COUPLED RECEPTOR G7"/>
    <property type="match status" value="1"/>
</dbReference>
<dbReference type="OMA" id="NWASNAN"/>
<dbReference type="RefSeq" id="XP_038065483.1">
    <property type="nucleotide sequence ID" value="XM_038209555.1"/>
</dbReference>
<dbReference type="OrthoDB" id="10425776at2759"/>
<feature type="transmembrane region" description="Helical" evidence="6">
    <location>
        <begin position="90"/>
        <end position="108"/>
    </location>
</feature>
<feature type="compositionally biased region" description="Polar residues" evidence="5">
    <location>
        <begin position="198"/>
        <end position="219"/>
    </location>
</feature>
<dbReference type="GO" id="GO:0016020">
    <property type="term" value="C:membrane"/>
    <property type="evidence" value="ECO:0007669"/>
    <property type="project" value="UniProtKB-SubCell"/>
</dbReference>
<keyword evidence="2 6" id="KW-0812">Transmembrane</keyword>
<evidence type="ECO:0000256" key="4">
    <source>
        <dbReference type="ARBA" id="ARBA00023136"/>
    </source>
</evidence>
<evidence type="ECO:0000256" key="3">
    <source>
        <dbReference type="ARBA" id="ARBA00022989"/>
    </source>
</evidence>
<keyword evidence="8" id="KW-1185">Reference proteome</keyword>
<evidence type="ECO:0000256" key="2">
    <source>
        <dbReference type="ARBA" id="ARBA00022692"/>
    </source>
</evidence>
<proteinExistence type="predicted"/>
<feature type="compositionally biased region" description="Basic residues" evidence="5">
    <location>
        <begin position="329"/>
        <end position="338"/>
    </location>
</feature>
<name>A0A914APE1_PATMI</name>
<comment type="subcellular location">
    <subcellularLocation>
        <location evidence="1">Membrane</location>
        <topology evidence="1">Multi-pass membrane protein</topology>
    </subcellularLocation>
</comment>
<feature type="compositionally biased region" description="Basic and acidic residues" evidence="5">
    <location>
        <begin position="282"/>
        <end position="300"/>
    </location>
</feature>
<feature type="region of interest" description="Disordered" evidence="5">
    <location>
        <begin position="270"/>
        <end position="347"/>
    </location>
</feature>
<evidence type="ECO:0000256" key="1">
    <source>
        <dbReference type="ARBA" id="ARBA00004141"/>
    </source>
</evidence>
<keyword evidence="3 6" id="KW-1133">Transmembrane helix</keyword>
<evidence type="ECO:0000256" key="6">
    <source>
        <dbReference type="SAM" id="Phobius"/>
    </source>
</evidence>
<evidence type="ECO:0008006" key="9">
    <source>
        <dbReference type="Google" id="ProtNLM"/>
    </source>
</evidence>
<evidence type="ECO:0000313" key="7">
    <source>
        <dbReference type="EnsemblMetazoa" id="XP_038065483.1"/>
    </source>
</evidence>
<dbReference type="Gene3D" id="1.20.1070.10">
    <property type="entry name" value="Rhodopsin 7-helix transmembrane proteins"/>
    <property type="match status" value="1"/>
</dbReference>
<feature type="compositionally biased region" description="Polar residues" evidence="5">
    <location>
        <begin position="512"/>
        <end position="523"/>
    </location>
</feature>
<dbReference type="GeneID" id="119735699"/>
<reference evidence="7" key="1">
    <citation type="submission" date="2022-11" db="UniProtKB">
        <authorList>
            <consortium name="EnsemblMetazoa"/>
        </authorList>
    </citation>
    <scope>IDENTIFICATION</scope>
</reference>
<feature type="compositionally biased region" description="Basic and acidic residues" evidence="5">
    <location>
        <begin position="313"/>
        <end position="328"/>
    </location>
</feature>
<feature type="compositionally biased region" description="Polar residues" evidence="5">
    <location>
        <begin position="170"/>
        <end position="188"/>
    </location>
</feature>
<organism evidence="7 8">
    <name type="scientific">Patiria miniata</name>
    <name type="common">Bat star</name>
    <name type="synonym">Asterina miniata</name>
    <dbReference type="NCBI Taxonomy" id="46514"/>
    <lineage>
        <taxon>Eukaryota</taxon>
        <taxon>Metazoa</taxon>
        <taxon>Echinodermata</taxon>
        <taxon>Eleutherozoa</taxon>
        <taxon>Asterozoa</taxon>
        <taxon>Asteroidea</taxon>
        <taxon>Valvatacea</taxon>
        <taxon>Valvatida</taxon>
        <taxon>Asterinidae</taxon>
        <taxon>Patiria</taxon>
    </lineage>
</organism>
<feature type="transmembrane region" description="Helical" evidence="6">
    <location>
        <begin position="114"/>
        <end position="137"/>
    </location>
</feature>
<evidence type="ECO:0000313" key="8">
    <source>
        <dbReference type="Proteomes" id="UP000887568"/>
    </source>
</evidence>
<feature type="compositionally biased region" description="Basic residues" evidence="5">
    <location>
        <begin position="529"/>
        <end position="540"/>
    </location>
</feature>
<evidence type="ECO:0000256" key="5">
    <source>
        <dbReference type="SAM" id="MobiDB-lite"/>
    </source>
</evidence>
<dbReference type="GO" id="GO:0004930">
    <property type="term" value="F:G protein-coupled receptor activity"/>
    <property type="evidence" value="ECO:0007669"/>
    <property type="project" value="InterPro"/>
</dbReference>
<accession>A0A914APE1</accession>
<dbReference type="Proteomes" id="UP000887568">
    <property type="component" value="Unplaced"/>
</dbReference>
<feature type="compositionally biased region" description="Basic and acidic residues" evidence="5">
    <location>
        <begin position="552"/>
        <end position="567"/>
    </location>
</feature>
<feature type="transmembrane region" description="Helical" evidence="6">
    <location>
        <begin position="36"/>
        <end position="58"/>
    </location>
</feature>
<protein>
    <recommendedName>
        <fullName evidence="9">G-protein coupled receptors family 2 profile 2 domain-containing protein</fullName>
    </recommendedName>
</protein>
<dbReference type="Pfam" id="PF00002">
    <property type="entry name" value="7tm_2"/>
    <property type="match status" value="1"/>
</dbReference>
<dbReference type="EnsemblMetazoa" id="XM_038209555.1">
    <property type="protein sequence ID" value="XP_038065483.1"/>
    <property type="gene ID" value="LOC119735699"/>
</dbReference>
<feature type="compositionally biased region" description="Basic residues" evidence="5">
    <location>
        <begin position="148"/>
        <end position="164"/>
    </location>
</feature>
<keyword evidence="4 6" id="KW-0472">Membrane</keyword>
<dbReference type="InterPro" id="IPR053066">
    <property type="entry name" value="ADGR_G7"/>
</dbReference>
<sequence>MAVLFPGGPVLPVGICVALWLEEYGGAERCWFSNNVMVGLISSLGIPALINVLVLVYISGKNVPTGTTLQNGTDDNHATRQRAMDGLRSNVLILVLLCLCWGFGIAAFQQQDDFLQQAFAVSALLLGVCFFMMFLVLSHDVRQAILHGRKKNRRKNQNRMKLRQRKSDDSLMTNSTNPDTGESRQQVHVQPPSRNDRSLGSTSTTLSQHNTHSIGTNCTDLAGEPIHEEGYGPYRRGNGAPHDLAMDHRNVGYDQRMLPWSNLGMIRGGPESLSDRSPQMVRRGDRSPDMVRRSRREASPRRRNGNVILNHRIVKEAEEGRSTEEESQHKKREKKRHVSSISGSSHGVDMSCMPFPYQMDWRDIRGSRVHPMPLDQIPYSMDYSQGPAQPQYIHPRMAGFLVQPHRALPGPAPSTSLGRGPIPEVEETRQDLGAFQRSLGYYGNEGSNRDSFYDGQHQARDSFRMPFRGQSSRTGYQGRGPEPHDGHHRNWASNANESRPGPSGYTPRGDSIDSQASTRSSEGMPTGMRAKKGILGKRSKVTGQARGGAEAMEERSTNRRAITEQRRYNKQQW</sequence>
<feature type="region of interest" description="Disordered" evidence="5">
    <location>
        <begin position="460"/>
        <end position="573"/>
    </location>
</feature>
<feature type="region of interest" description="Disordered" evidence="5">
    <location>
        <begin position="148"/>
        <end position="243"/>
    </location>
</feature>